<feature type="binding site" evidence="4">
    <location>
        <position position="99"/>
    </location>
    <ligand>
        <name>substrate</name>
    </ligand>
</feature>
<evidence type="ECO:0000256" key="4">
    <source>
        <dbReference type="PIRSR" id="PIRSR605511-2"/>
    </source>
</evidence>
<dbReference type="PROSITE" id="PS50008">
    <property type="entry name" value="PIPLC_Y_DOMAIN"/>
    <property type="match status" value="1"/>
</dbReference>
<dbReference type="PANTHER" id="PTHR47572">
    <property type="entry name" value="LIPOPROTEIN-RELATED"/>
    <property type="match status" value="1"/>
</dbReference>
<comment type="caution">
    <text evidence="6">The sequence shown here is derived from an EMBL/GenBank/DDBJ whole genome shotgun (WGS) entry which is preliminary data.</text>
</comment>
<dbReference type="EMBL" id="JABBNB010000027">
    <property type="protein sequence ID" value="NMO03821.1"/>
    <property type="molecule type" value="Genomic_DNA"/>
</dbReference>
<feature type="domain" description="PI-PLC Y-box" evidence="5">
    <location>
        <begin position="47"/>
        <end position="104"/>
    </location>
</feature>
<reference evidence="6 7" key="1">
    <citation type="submission" date="2020-04" db="EMBL/GenBank/DDBJ databases">
        <title>Gordonia sp. nov. TBRC 11910.</title>
        <authorList>
            <person name="Suriyachadkun C."/>
        </authorList>
    </citation>
    <scope>NUCLEOTIDE SEQUENCE [LARGE SCALE GENOMIC DNA]</scope>
    <source>
        <strain evidence="6 7">TBRC 11910</strain>
    </source>
</reference>
<keyword evidence="4" id="KW-0479">Metal-binding</keyword>
<keyword evidence="7" id="KW-1185">Reference proteome</keyword>
<dbReference type="Gene3D" id="2.120.10.30">
    <property type="entry name" value="TolB, C-terminal domain"/>
    <property type="match status" value="1"/>
</dbReference>
<feature type="binding site" evidence="4">
    <location>
        <position position="150"/>
    </location>
    <ligand>
        <name>a divalent metal cation</name>
        <dbReference type="ChEBI" id="CHEBI:60240"/>
    </ligand>
</feature>
<comment type="cofactor">
    <cofactor evidence="4">
        <name>Zn(2+)</name>
        <dbReference type="ChEBI" id="CHEBI:29105"/>
    </cofactor>
    <text evidence="4">Binds 1 divalent metal cation per subunit.</text>
</comment>
<keyword evidence="2" id="KW-0378">Hydrolase</keyword>
<accession>A0A848L5I8</accession>
<protein>
    <submittedName>
        <fullName evidence="6">SMP-30/gluconolactonase/LRE family protein</fullName>
    </submittedName>
</protein>
<dbReference type="PRINTS" id="PR01790">
    <property type="entry name" value="SMP30FAMILY"/>
</dbReference>
<keyword evidence="4" id="KW-0862">Zinc</keyword>
<evidence type="ECO:0000313" key="6">
    <source>
        <dbReference type="EMBL" id="NMO03821.1"/>
    </source>
</evidence>
<dbReference type="InterPro" id="IPR001711">
    <property type="entry name" value="PLipase_C_Pinositol-sp_Y"/>
</dbReference>
<dbReference type="GO" id="GO:0035556">
    <property type="term" value="P:intracellular signal transduction"/>
    <property type="evidence" value="ECO:0007669"/>
    <property type="project" value="InterPro"/>
</dbReference>
<dbReference type="PANTHER" id="PTHR47572:SF4">
    <property type="entry name" value="LACTONASE DRP35"/>
    <property type="match status" value="1"/>
</dbReference>
<dbReference type="RefSeq" id="WP_170196330.1">
    <property type="nucleotide sequence ID" value="NZ_JABBNB010000027.1"/>
</dbReference>
<evidence type="ECO:0000259" key="5">
    <source>
        <dbReference type="PROSITE" id="PS50008"/>
    </source>
</evidence>
<dbReference type="Pfam" id="PF08450">
    <property type="entry name" value="SGL"/>
    <property type="match status" value="1"/>
</dbReference>
<comment type="similarity">
    <text evidence="1">Belongs to the SMP-30/CGR1 family.</text>
</comment>
<dbReference type="GO" id="GO:0004435">
    <property type="term" value="F:phosphatidylinositol-4,5-bisphosphate phospholipase C activity"/>
    <property type="evidence" value="ECO:0007669"/>
    <property type="project" value="InterPro"/>
</dbReference>
<evidence type="ECO:0000256" key="3">
    <source>
        <dbReference type="PIRSR" id="PIRSR605511-1"/>
    </source>
</evidence>
<dbReference type="InterPro" id="IPR051262">
    <property type="entry name" value="SMP-30/CGR1_Lactonase"/>
</dbReference>
<dbReference type="InterPro" id="IPR005511">
    <property type="entry name" value="SMP-30"/>
</dbReference>
<dbReference type="Proteomes" id="UP000550729">
    <property type="component" value="Unassembled WGS sequence"/>
</dbReference>
<name>A0A848L5I8_9ACTN</name>
<gene>
    <name evidence="6" type="ORF">HH308_21630</name>
</gene>
<sequence length="284" mass="31018">MSYELEVLAEDLAFGEGPRWHNGALYLSDIHADRVIRMQPDGKYDVIGSFEGPTSGLGWLPDGAMLVVSMNDRRVLRQEPDGRFVEHADLSEVASWHANDMVVASDGRAYVGNFGFPIFPTIQSPRSTAIAMVTPDGQVVTAADDFWFPNGMVLTPDEGTLIVAESAARVLTALDVEPDGRLTNRRVWAALDGDRLPDGVCLDEDGAVWVASPPTREVLRVEEGGEILARIETEQEAIACMLGGNDRRTLFILTAEKQDPEWCRANRVAKVLSTRVEVAGAGRP</sequence>
<evidence type="ECO:0000313" key="7">
    <source>
        <dbReference type="Proteomes" id="UP000550729"/>
    </source>
</evidence>
<feature type="binding site" evidence="4">
    <location>
        <position position="16"/>
    </location>
    <ligand>
        <name>a divalent metal cation</name>
        <dbReference type="ChEBI" id="CHEBI:60240"/>
    </ligand>
</feature>
<dbReference type="InterPro" id="IPR013658">
    <property type="entry name" value="SGL"/>
</dbReference>
<dbReference type="InterPro" id="IPR011042">
    <property type="entry name" value="6-blade_b-propeller_TolB-like"/>
</dbReference>
<organism evidence="6 7">
    <name type="scientific">Gordonia asplenii</name>
    <dbReference type="NCBI Taxonomy" id="2725283"/>
    <lineage>
        <taxon>Bacteria</taxon>
        <taxon>Bacillati</taxon>
        <taxon>Actinomycetota</taxon>
        <taxon>Actinomycetes</taxon>
        <taxon>Mycobacteriales</taxon>
        <taxon>Gordoniaceae</taxon>
        <taxon>Gordonia</taxon>
    </lineage>
</organism>
<evidence type="ECO:0000256" key="2">
    <source>
        <dbReference type="ARBA" id="ARBA00022801"/>
    </source>
</evidence>
<proteinExistence type="inferred from homology"/>
<dbReference type="SUPFAM" id="SSF63829">
    <property type="entry name" value="Calcium-dependent phosphotriesterase"/>
    <property type="match status" value="1"/>
</dbReference>
<evidence type="ECO:0000256" key="1">
    <source>
        <dbReference type="ARBA" id="ARBA00008853"/>
    </source>
</evidence>
<dbReference type="GO" id="GO:0006629">
    <property type="term" value="P:lipid metabolic process"/>
    <property type="evidence" value="ECO:0007669"/>
    <property type="project" value="InterPro"/>
</dbReference>
<dbReference type="AlphaFoldDB" id="A0A848L5I8"/>
<feature type="active site" description="Proton donor/acceptor" evidence="3">
    <location>
        <position position="198"/>
    </location>
</feature>
<dbReference type="GO" id="GO:0046872">
    <property type="term" value="F:metal ion binding"/>
    <property type="evidence" value="ECO:0007669"/>
    <property type="project" value="UniProtKB-KW"/>
</dbReference>
<feature type="binding site" evidence="4">
    <location>
        <position position="198"/>
    </location>
    <ligand>
        <name>a divalent metal cation</name>
        <dbReference type="ChEBI" id="CHEBI:60240"/>
    </ligand>
</feature>